<dbReference type="EMBL" id="JAVHJV010000002">
    <property type="protein sequence ID" value="KAK5944907.1"/>
    <property type="molecule type" value="Genomic_DNA"/>
</dbReference>
<comment type="caution">
    <text evidence="1">The sequence shown here is derived from an EMBL/GenBank/DDBJ whole genome shotgun (WGS) entry which is preliminary data.</text>
</comment>
<keyword evidence="2" id="KW-1185">Reference proteome</keyword>
<sequence>MANPTTSAAWRNRIKLLDLPVEIQTMIYKFALGTYWAIEAKRYYYHKQDVTARFILKGVPPEAKSLISTCRQICQIIQAVIEKIYATFDLTPRIFLPVANVLQQMNAGPLNVFAKAVKEVCISERQYPIERVQIGDFKDIFTNLRKLVYVKGIQHRTSYRGGDPGMVVNILNGPRADTEALNDVTESFNRYRSFHDRNGVEKHRFAVDTIDGQLVFTQIGKGVGMVPVEDDFW</sequence>
<organism evidence="1 2">
    <name type="scientific">Knufia obscura</name>
    <dbReference type="NCBI Taxonomy" id="1635080"/>
    <lineage>
        <taxon>Eukaryota</taxon>
        <taxon>Fungi</taxon>
        <taxon>Dikarya</taxon>
        <taxon>Ascomycota</taxon>
        <taxon>Pezizomycotina</taxon>
        <taxon>Eurotiomycetes</taxon>
        <taxon>Chaetothyriomycetidae</taxon>
        <taxon>Chaetothyriales</taxon>
        <taxon>Trichomeriaceae</taxon>
        <taxon>Knufia</taxon>
    </lineage>
</organism>
<proteinExistence type="predicted"/>
<evidence type="ECO:0000313" key="2">
    <source>
        <dbReference type="Proteomes" id="UP001334248"/>
    </source>
</evidence>
<dbReference type="RefSeq" id="XP_064732997.1">
    <property type="nucleotide sequence ID" value="XM_064870544.1"/>
</dbReference>
<accession>A0ABR0RWD5</accession>
<reference evidence="1 2" key="1">
    <citation type="journal article" date="2023" name="Res Sq">
        <title>Genomic and morphological characterization of Knufia obscura isolated from the Mars 2020 spacecraft assembly facility.</title>
        <authorList>
            <person name="Chander A.M."/>
            <person name="Teixeira M.M."/>
            <person name="Singh N.K."/>
            <person name="Williams M.P."/>
            <person name="Parker C.W."/>
            <person name="Leo P."/>
            <person name="Stajich J.E."/>
            <person name="Torok T."/>
            <person name="Tighe S."/>
            <person name="Mason C.E."/>
            <person name="Venkateswaran K."/>
        </authorList>
    </citation>
    <scope>NUCLEOTIDE SEQUENCE [LARGE SCALE GENOMIC DNA]</scope>
    <source>
        <strain evidence="1 2">CCFEE 5817</strain>
    </source>
</reference>
<dbReference type="Proteomes" id="UP001334248">
    <property type="component" value="Unassembled WGS sequence"/>
</dbReference>
<dbReference type="GeneID" id="89995558"/>
<name>A0ABR0RWD5_9EURO</name>
<gene>
    <name evidence="1" type="ORF">PMZ80_002109</name>
</gene>
<protein>
    <submittedName>
        <fullName evidence="1">Uncharacterized protein</fullName>
    </submittedName>
</protein>
<evidence type="ECO:0000313" key="1">
    <source>
        <dbReference type="EMBL" id="KAK5944907.1"/>
    </source>
</evidence>